<keyword evidence="1" id="KW-0175">Coiled coil</keyword>
<dbReference type="STRING" id="1802114.A2719_00355"/>
<dbReference type="CDD" id="cd00338">
    <property type="entry name" value="Ser_Recombinase"/>
    <property type="match status" value="1"/>
</dbReference>
<dbReference type="PANTHER" id="PTHR30461">
    <property type="entry name" value="DNA-INVERTASE FROM LAMBDOID PROPHAGE"/>
    <property type="match status" value="1"/>
</dbReference>
<organism evidence="4 5">
    <name type="scientific">Candidatus Ryanbacteria bacterium RIFCSPHIGHO2_01_FULL_45_22</name>
    <dbReference type="NCBI Taxonomy" id="1802114"/>
    <lineage>
        <taxon>Bacteria</taxon>
        <taxon>Candidatus Ryaniibacteriota</taxon>
    </lineage>
</organism>
<comment type="caution">
    <text evidence="4">The sequence shown here is derived from an EMBL/GenBank/DDBJ whole genome shotgun (WGS) entry which is preliminary data.</text>
</comment>
<dbReference type="InterPro" id="IPR011109">
    <property type="entry name" value="DNA_bind_recombinase_dom"/>
</dbReference>
<name>A0A1G2FZV0_9BACT</name>
<gene>
    <name evidence="4" type="ORF">A2719_00355</name>
</gene>
<dbReference type="GO" id="GO:0000150">
    <property type="term" value="F:DNA strand exchange activity"/>
    <property type="evidence" value="ECO:0007669"/>
    <property type="project" value="InterPro"/>
</dbReference>
<dbReference type="InterPro" id="IPR038109">
    <property type="entry name" value="DNA_bind_recomb_sf"/>
</dbReference>
<feature type="domain" description="Resolvase/invertase-type recombinase catalytic" evidence="2">
    <location>
        <begin position="2"/>
        <end position="154"/>
    </location>
</feature>
<evidence type="ECO:0000313" key="5">
    <source>
        <dbReference type="Proteomes" id="UP000177480"/>
    </source>
</evidence>
<evidence type="ECO:0000259" key="2">
    <source>
        <dbReference type="PROSITE" id="PS51736"/>
    </source>
</evidence>
<dbReference type="PROSITE" id="PS51737">
    <property type="entry name" value="RECOMBINASE_DNA_BIND"/>
    <property type="match status" value="1"/>
</dbReference>
<reference evidence="4 5" key="1">
    <citation type="journal article" date="2016" name="Nat. Commun.">
        <title>Thousands of microbial genomes shed light on interconnected biogeochemical processes in an aquifer system.</title>
        <authorList>
            <person name="Anantharaman K."/>
            <person name="Brown C.T."/>
            <person name="Hug L.A."/>
            <person name="Sharon I."/>
            <person name="Castelle C.J."/>
            <person name="Probst A.J."/>
            <person name="Thomas B.C."/>
            <person name="Singh A."/>
            <person name="Wilkins M.J."/>
            <person name="Karaoz U."/>
            <person name="Brodie E.L."/>
            <person name="Williams K.H."/>
            <person name="Hubbard S.S."/>
            <person name="Banfield J.F."/>
        </authorList>
    </citation>
    <scope>NUCLEOTIDE SEQUENCE [LARGE SCALE GENOMIC DNA]</scope>
</reference>
<dbReference type="InterPro" id="IPR050639">
    <property type="entry name" value="SSR_resolvase"/>
</dbReference>
<dbReference type="Gene3D" id="3.90.1750.20">
    <property type="entry name" value="Putative Large Serine Recombinase, Chain B, Domain 2"/>
    <property type="match status" value="1"/>
</dbReference>
<dbReference type="PANTHER" id="PTHR30461:SF23">
    <property type="entry name" value="DNA RECOMBINASE-RELATED"/>
    <property type="match status" value="1"/>
</dbReference>
<proteinExistence type="predicted"/>
<dbReference type="SUPFAM" id="SSF53041">
    <property type="entry name" value="Resolvase-like"/>
    <property type="match status" value="1"/>
</dbReference>
<dbReference type="SMART" id="SM00857">
    <property type="entry name" value="Resolvase"/>
    <property type="match status" value="1"/>
</dbReference>
<evidence type="ECO:0008006" key="6">
    <source>
        <dbReference type="Google" id="ProtNLM"/>
    </source>
</evidence>
<evidence type="ECO:0000259" key="3">
    <source>
        <dbReference type="PROSITE" id="PS51737"/>
    </source>
</evidence>
<evidence type="ECO:0000313" key="4">
    <source>
        <dbReference type="EMBL" id="OGZ43576.1"/>
    </source>
</evidence>
<accession>A0A1G2FZV0</accession>
<sequence length="493" mass="57385">MKTIILARVSTQEQKEAGNSLPAQQARLRGYIDRVPRLELDKEFIFDESAYKEHRKEFDKVIDYVSGFKEVVALCCDKVDRLTRDFLVGLPDLERLRRDGKIELHFPSDNLVLHRDSPATDLFHFNIAVSLAQYYSNAISDNTKRAFETKRRNGEWAGKPRIGYINIDLENGKKDIVPDPERGHLIQKLFELYATGSYSITTLWNKMTKMGLRGLDGQKLARSNIDLILKDPFYYGMAHSKKHGLYPHRYQALITRELFDKCQEVRSGRSKKPSKEISKPFLFKGLFTCKDCGCLYSPEMHRGITYYSCTNAKGICKRVYVPEGMLLAPIKNVFEKFRQIPYEVQKRLVSELRALNDGEAEFHNREIERIRIDYDRTQSRIQVLLDMRLDKSITSDDYDKKLQELKDKQYRLNVELDEYTKADHEYHVHVNTVLNLSRRIADIFESSEPMEKRAILGFILQNPTVSGKKLEFTMRKPFDTVLELATCPTGLRR</sequence>
<dbReference type="PROSITE" id="PS51736">
    <property type="entry name" value="RECOMBINASES_3"/>
    <property type="match status" value="1"/>
</dbReference>
<protein>
    <recommendedName>
        <fullName evidence="6">Recombinase domain-containing protein</fullName>
    </recommendedName>
</protein>
<dbReference type="InterPro" id="IPR036162">
    <property type="entry name" value="Resolvase-like_N_sf"/>
</dbReference>
<evidence type="ECO:0000256" key="1">
    <source>
        <dbReference type="SAM" id="Coils"/>
    </source>
</evidence>
<dbReference type="InterPro" id="IPR006119">
    <property type="entry name" value="Resolv_N"/>
</dbReference>
<dbReference type="Pfam" id="PF07508">
    <property type="entry name" value="Recombinase"/>
    <property type="match status" value="1"/>
</dbReference>
<dbReference type="Gene3D" id="3.40.50.1390">
    <property type="entry name" value="Resolvase, N-terminal catalytic domain"/>
    <property type="match status" value="1"/>
</dbReference>
<feature type="domain" description="Recombinase" evidence="3">
    <location>
        <begin position="161"/>
        <end position="272"/>
    </location>
</feature>
<dbReference type="EMBL" id="MHNK01000013">
    <property type="protein sequence ID" value="OGZ43576.1"/>
    <property type="molecule type" value="Genomic_DNA"/>
</dbReference>
<dbReference type="Pfam" id="PF00239">
    <property type="entry name" value="Resolvase"/>
    <property type="match status" value="1"/>
</dbReference>
<feature type="coiled-coil region" evidence="1">
    <location>
        <begin position="360"/>
        <end position="422"/>
    </location>
</feature>
<dbReference type="Proteomes" id="UP000177480">
    <property type="component" value="Unassembled WGS sequence"/>
</dbReference>
<dbReference type="GO" id="GO:0003677">
    <property type="term" value="F:DNA binding"/>
    <property type="evidence" value="ECO:0007669"/>
    <property type="project" value="InterPro"/>
</dbReference>
<dbReference type="AlphaFoldDB" id="A0A1G2FZV0"/>